<dbReference type="Proteomes" id="UP001497497">
    <property type="component" value="Unassembled WGS sequence"/>
</dbReference>
<comment type="caution">
    <text evidence="2">The sequence shown here is derived from an EMBL/GenBank/DDBJ whole genome shotgun (WGS) entry which is preliminary data.</text>
</comment>
<accession>A0AAV2HLL7</accession>
<protein>
    <submittedName>
        <fullName evidence="2">Uncharacterized protein</fullName>
    </submittedName>
</protein>
<dbReference type="AlphaFoldDB" id="A0AAV2HLL7"/>
<dbReference type="EMBL" id="CAXITT010000134">
    <property type="protein sequence ID" value="CAL1533113.1"/>
    <property type="molecule type" value="Genomic_DNA"/>
</dbReference>
<feature type="chain" id="PRO_5043931871" evidence="1">
    <location>
        <begin position="20"/>
        <end position="110"/>
    </location>
</feature>
<feature type="signal peptide" evidence="1">
    <location>
        <begin position="1"/>
        <end position="19"/>
    </location>
</feature>
<evidence type="ECO:0000256" key="1">
    <source>
        <dbReference type="SAM" id="SignalP"/>
    </source>
</evidence>
<proteinExistence type="predicted"/>
<evidence type="ECO:0000313" key="2">
    <source>
        <dbReference type="EMBL" id="CAL1533113.1"/>
    </source>
</evidence>
<evidence type="ECO:0000313" key="3">
    <source>
        <dbReference type="Proteomes" id="UP001497497"/>
    </source>
</evidence>
<keyword evidence="3" id="KW-1185">Reference proteome</keyword>
<name>A0AAV2HLL7_LYMST</name>
<organism evidence="2 3">
    <name type="scientific">Lymnaea stagnalis</name>
    <name type="common">Great pond snail</name>
    <name type="synonym">Helix stagnalis</name>
    <dbReference type="NCBI Taxonomy" id="6523"/>
    <lineage>
        <taxon>Eukaryota</taxon>
        <taxon>Metazoa</taxon>
        <taxon>Spiralia</taxon>
        <taxon>Lophotrochozoa</taxon>
        <taxon>Mollusca</taxon>
        <taxon>Gastropoda</taxon>
        <taxon>Heterobranchia</taxon>
        <taxon>Euthyneura</taxon>
        <taxon>Panpulmonata</taxon>
        <taxon>Hygrophila</taxon>
        <taxon>Lymnaeoidea</taxon>
        <taxon>Lymnaeidae</taxon>
        <taxon>Lymnaea</taxon>
    </lineage>
</organism>
<reference evidence="2 3" key="1">
    <citation type="submission" date="2024-04" db="EMBL/GenBank/DDBJ databases">
        <authorList>
            <consortium name="Genoscope - CEA"/>
            <person name="William W."/>
        </authorList>
    </citation>
    <scope>NUCLEOTIDE SEQUENCE [LARGE SCALE GENOMIC DNA]</scope>
</reference>
<sequence length="110" mass="12018">MHFTIVFLVATAVVYGANAAICPTCSNQNDYTTCTGQQNCQAEHDACETKIELRDNKIEYHCSDATNCAHQETQNSCDNAGNNGHCVICCNSLADCKAKRDDYFLFAPIG</sequence>
<gene>
    <name evidence="2" type="ORF">GSLYS_00007131001</name>
</gene>
<keyword evidence="1" id="KW-0732">Signal</keyword>